<feature type="chain" id="PRO_5046468656" description="Lipoprotein" evidence="1">
    <location>
        <begin position="18"/>
        <end position="144"/>
    </location>
</feature>
<dbReference type="Proteomes" id="UP001167160">
    <property type="component" value="Unassembled WGS sequence"/>
</dbReference>
<evidence type="ECO:0008006" key="4">
    <source>
        <dbReference type="Google" id="ProtNLM"/>
    </source>
</evidence>
<organism evidence="2 3">
    <name type="scientific">Streptomyces meridianus</name>
    <dbReference type="NCBI Taxonomy" id="2938945"/>
    <lineage>
        <taxon>Bacteria</taxon>
        <taxon>Bacillati</taxon>
        <taxon>Actinomycetota</taxon>
        <taxon>Actinomycetes</taxon>
        <taxon>Kitasatosporales</taxon>
        <taxon>Streptomycetaceae</taxon>
        <taxon>Streptomyces</taxon>
    </lineage>
</organism>
<protein>
    <recommendedName>
        <fullName evidence="4">Lipoprotein</fullName>
    </recommendedName>
</protein>
<reference evidence="2" key="1">
    <citation type="journal article" date="2023" name="Int. J. Syst. Evol. Microbiol.">
        <title>Streptomyces meridianus sp. nov. isolated from brackish water of the Tagus estuary in Alcochete, Portugal.</title>
        <authorList>
            <person name="Santos J.D.N."/>
            <person name="Klimek D."/>
            <person name="Calusinska M."/>
            <person name="Lobo Da Cunha A."/>
            <person name="Catita J."/>
            <person name="Goncalves H."/>
            <person name="Gonzalez I."/>
            <person name="Reyes F."/>
            <person name="Lage O.M."/>
        </authorList>
    </citation>
    <scope>NUCLEOTIDE SEQUENCE</scope>
    <source>
        <strain evidence="2">MTZ3.1</strain>
    </source>
</reference>
<dbReference type="PROSITE" id="PS51257">
    <property type="entry name" value="PROKAR_LIPOPROTEIN"/>
    <property type="match status" value="1"/>
</dbReference>
<evidence type="ECO:0000256" key="1">
    <source>
        <dbReference type="SAM" id="SignalP"/>
    </source>
</evidence>
<name>A0ABT0X5Y3_9ACTN</name>
<sequence>MSHTVRLLAAATLLASAALTGTTGCSPQVVPEPDRVITLRHLPADDHPERTRKRTLDFRTYLANTRPDYGGVADHVVAVQGDWDADGGRVLIATDYPGGPSRPEKSVAPRITEAFATWARTDHRTGLAAVYDRSGELLYAGGRF</sequence>
<gene>
    <name evidence="2" type="ORF">M1E25_11300</name>
</gene>
<dbReference type="RefSeq" id="WP_251413661.1">
    <property type="nucleotide sequence ID" value="NZ_JAMQGM010000023.1"/>
</dbReference>
<accession>A0ABT0X5Y3</accession>
<keyword evidence="1" id="KW-0732">Signal</keyword>
<feature type="signal peptide" evidence="1">
    <location>
        <begin position="1"/>
        <end position="17"/>
    </location>
</feature>
<keyword evidence="3" id="KW-1185">Reference proteome</keyword>
<dbReference type="EMBL" id="JAMQGM010000023">
    <property type="protein sequence ID" value="MCM2577936.1"/>
    <property type="molecule type" value="Genomic_DNA"/>
</dbReference>
<evidence type="ECO:0000313" key="3">
    <source>
        <dbReference type="Proteomes" id="UP001167160"/>
    </source>
</evidence>
<evidence type="ECO:0000313" key="2">
    <source>
        <dbReference type="EMBL" id="MCM2577936.1"/>
    </source>
</evidence>
<comment type="caution">
    <text evidence="2">The sequence shown here is derived from an EMBL/GenBank/DDBJ whole genome shotgun (WGS) entry which is preliminary data.</text>
</comment>
<proteinExistence type="predicted"/>